<feature type="domain" description="Peptidase C14 caspase" evidence="2">
    <location>
        <begin position="2"/>
        <end position="254"/>
    </location>
</feature>
<dbReference type="OrthoDB" id="3223806at2759"/>
<feature type="non-terminal residue" evidence="3">
    <location>
        <position position="333"/>
    </location>
</feature>
<dbReference type="PANTHER" id="PTHR48104">
    <property type="entry name" value="METACASPASE-4"/>
    <property type="match status" value="1"/>
</dbReference>
<sequence length="333" mass="36790">MTRWAILVGVNYCGRQHPEYELQGSVTDVEAIAEFLANEENPRSTIKLTSTKPVNASESQPPEELQHQATIKNFLEQIEHIKKHGKEGDDVYIHYSRHGTKIENDVALNFFHPKTGKQYYLGGCLAIKLKPLVEKKRFLVTIVFNCCFSGATKRHGGPGATGLRHSEYDPLVDIFGAGLDPHGEEDEVAVASVRNAEAIPQWEIDPDRHTIFCACTASETANEIKLENIMGPVVTPGLRGAFSYVLLEALKQLHIAGTATHDHVLHRHLCAVFHAKTPAQRPTRYRSKKSSFFATVGPSPDNKIASVSRDGDQLVLMKGSAHGVLGGDEYDIF</sequence>
<reference evidence="3" key="1">
    <citation type="journal article" date="2020" name="Stud. Mycol.">
        <title>101 Dothideomycetes genomes: a test case for predicting lifestyles and emergence of pathogens.</title>
        <authorList>
            <person name="Haridas S."/>
            <person name="Albert R."/>
            <person name="Binder M."/>
            <person name="Bloem J."/>
            <person name="Labutti K."/>
            <person name="Salamov A."/>
            <person name="Andreopoulos B."/>
            <person name="Baker S."/>
            <person name="Barry K."/>
            <person name="Bills G."/>
            <person name="Bluhm B."/>
            <person name="Cannon C."/>
            <person name="Castanera R."/>
            <person name="Culley D."/>
            <person name="Daum C."/>
            <person name="Ezra D."/>
            <person name="Gonzalez J."/>
            <person name="Henrissat B."/>
            <person name="Kuo A."/>
            <person name="Liang C."/>
            <person name="Lipzen A."/>
            <person name="Lutzoni F."/>
            <person name="Magnuson J."/>
            <person name="Mondo S."/>
            <person name="Nolan M."/>
            <person name="Ohm R."/>
            <person name="Pangilinan J."/>
            <person name="Park H.-J."/>
            <person name="Ramirez L."/>
            <person name="Alfaro M."/>
            <person name="Sun H."/>
            <person name="Tritt A."/>
            <person name="Yoshinaga Y."/>
            <person name="Zwiers L.-H."/>
            <person name="Turgeon B."/>
            <person name="Goodwin S."/>
            <person name="Spatafora J."/>
            <person name="Crous P."/>
            <person name="Grigoriev I."/>
        </authorList>
    </citation>
    <scope>NUCLEOTIDE SEQUENCE</scope>
    <source>
        <strain evidence="3">CBS 122367</strain>
    </source>
</reference>
<organism evidence="3 4">
    <name type="scientific">Lentithecium fluviatile CBS 122367</name>
    <dbReference type="NCBI Taxonomy" id="1168545"/>
    <lineage>
        <taxon>Eukaryota</taxon>
        <taxon>Fungi</taxon>
        <taxon>Dikarya</taxon>
        <taxon>Ascomycota</taxon>
        <taxon>Pezizomycotina</taxon>
        <taxon>Dothideomycetes</taxon>
        <taxon>Pleosporomycetidae</taxon>
        <taxon>Pleosporales</taxon>
        <taxon>Massarineae</taxon>
        <taxon>Lentitheciaceae</taxon>
        <taxon>Lentithecium</taxon>
    </lineage>
</organism>
<keyword evidence="4" id="KW-1185">Reference proteome</keyword>
<dbReference type="Gene3D" id="3.40.50.1460">
    <property type="match status" value="1"/>
</dbReference>
<evidence type="ECO:0000259" key="2">
    <source>
        <dbReference type="Pfam" id="PF00656"/>
    </source>
</evidence>
<name>A0A6G1J8G6_9PLEO</name>
<dbReference type="GO" id="GO:0004197">
    <property type="term" value="F:cysteine-type endopeptidase activity"/>
    <property type="evidence" value="ECO:0007669"/>
    <property type="project" value="InterPro"/>
</dbReference>
<gene>
    <name evidence="3" type="ORF">K458DRAFT_273802</name>
</gene>
<evidence type="ECO:0000313" key="3">
    <source>
        <dbReference type="EMBL" id="KAF2686511.1"/>
    </source>
</evidence>
<dbReference type="GO" id="GO:0005737">
    <property type="term" value="C:cytoplasm"/>
    <property type="evidence" value="ECO:0007669"/>
    <property type="project" value="TreeGrafter"/>
</dbReference>
<protein>
    <recommendedName>
        <fullName evidence="2">Peptidase C14 caspase domain-containing protein</fullName>
    </recommendedName>
</protein>
<dbReference type="AlphaFoldDB" id="A0A6G1J8G6"/>
<dbReference type="GO" id="GO:0006508">
    <property type="term" value="P:proteolysis"/>
    <property type="evidence" value="ECO:0007669"/>
    <property type="project" value="InterPro"/>
</dbReference>
<evidence type="ECO:0000256" key="1">
    <source>
        <dbReference type="ARBA" id="ARBA00009005"/>
    </source>
</evidence>
<dbReference type="InterPro" id="IPR050452">
    <property type="entry name" value="Metacaspase"/>
</dbReference>
<dbReference type="InterPro" id="IPR011600">
    <property type="entry name" value="Pept_C14_caspase"/>
</dbReference>
<dbReference type="Proteomes" id="UP000799291">
    <property type="component" value="Unassembled WGS sequence"/>
</dbReference>
<dbReference type="EMBL" id="MU005576">
    <property type="protein sequence ID" value="KAF2686511.1"/>
    <property type="molecule type" value="Genomic_DNA"/>
</dbReference>
<evidence type="ECO:0000313" key="4">
    <source>
        <dbReference type="Proteomes" id="UP000799291"/>
    </source>
</evidence>
<dbReference type="Pfam" id="PF00656">
    <property type="entry name" value="Peptidase_C14"/>
    <property type="match status" value="1"/>
</dbReference>
<comment type="similarity">
    <text evidence="1">Belongs to the peptidase C14B family.</text>
</comment>
<proteinExistence type="inferred from homology"/>
<accession>A0A6G1J8G6</accession>
<dbReference type="PANTHER" id="PTHR48104:SF30">
    <property type="entry name" value="METACASPASE-1"/>
    <property type="match status" value="1"/>
</dbReference>